<keyword evidence="4 6" id="KW-0143">Chaperone</keyword>
<dbReference type="AlphaFoldDB" id="A0A7C0Y642"/>
<dbReference type="GO" id="GO:0051082">
    <property type="term" value="F:unfolded protein binding"/>
    <property type="evidence" value="ECO:0007669"/>
    <property type="project" value="UniProtKB-UniRule"/>
</dbReference>
<name>A0A7C0Y642_9BACT</name>
<gene>
    <name evidence="6" type="primary">hslO</name>
    <name evidence="7" type="ORF">ENF32_01830</name>
</gene>
<evidence type="ECO:0000256" key="5">
    <source>
        <dbReference type="ARBA" id="ARBA00023284"/>
    </source>
</evidence>
<evidence type="ECO:0000256" key="1">
    <source>
        <dbReference type="ARBA" id="ARBA00022490"/>
    </source>
</evidence>
<accession>A0A7C0Y642</accession>
<comment type="caution">
    <text evidence="7">The sequence shown here is derived from an EMBL/GenBank/DDBJ whole genome shotgun (WGS) entry which is preliminary data.</text>
</comment>
<dbReference type="InterPro" id="IPR016154">
    <property type="entry name" value="Heat_shock_Hsp33_C"/>
</dbReference>
<dbReference type="InterPro" id="IPR016153">
    <property type="entry name" value="Heat_shock_Hsp33_N"/>
</dbReference>
<dbReference type="GO" id="GO:0044183">
    <property type="term" value="F:protein folding chaperone"/>
    <property type="evidence" value="ECO:0007669"/>
    <property type="project" value="TreeGrafter"/>
</dbReference>
<proteinExistence type="inferred from homology"/>
<dbReference type="Proteomes" id="UP000885690">
    <property type="component" value="Unassembled WGS sequence"/>
</dbReference>
<dbReference type="Gene3D" id="3.55.30.10">
    <property type="entry name" value="Hsp33 domain"/>
    <property type="match status" value="1"/>
</dbReference>
<evidence type="ECO:0000256" key="6">
    <source>
        <dbReference type="HAMAP-Rule" id="MF_00117"/>
    </source>
</evidence>
<dbReference type="EMBL" id="DQWS01000070">
    <property type="protein sequence ID" value="HDD52794.1"/>
    <property type="molecule type" value="Genomic_DNA"/>
</dbReference>
<sequence>MSQGLLVRCVAEKANLRGVAVEGTAVVEAARKAQDTWPTATAAFGRILMGALLLTAFLEDDTPHRVSLQVVCQGPIQEIFAEADAYGAVRGYVANPHVHLDPVEGKLDVRGAVGDGTLHVVKDLGVGEPYHSSISLVSGGLALDLAYYLVRSEQVPSAMALGVLVNPYGKVDSAGGLLAHTVGDVADRDLACMEEFFNSLGSISHLMKEKGARGVLEEMLAPWGAQAWVERPVEWRCRCSRERAQGTLIALGREDLERLLEKESTQVECRFCGAVYEFSREDIRGLLKELSKRGKGE</sequence>
<dbReference type="PIRSF" id="PIRSF005261">
    <property type="entry name" value="Heat_shock_Hsp33"/>
    <property type="match status" value="1"/>
</dbReference>
<dbReference type="SUPFAM" id="SSF64397">
    <property type="entry name" value="Hsp33 domain"/>
    <property type="match status" value="1"/>
</dbReference>
<feature type="disulfide bond" description="Redox-active" evidence="6">
    <location>
        <begin position="269"/>
        <end position="272"/>
    </location>
</feature>
<keyword evidence="2 6" id="KW-0862">Zinc</keyword>
<dbReference type="SUPFAM" id="SSF118352">
    <property type="entry name" value="HSP33 redox switch-like"/>
    <property type="match status" value="1"/>
</dbReference>
<feature type="disulfide bond" description="Redox-active" evidence="6">
    <location>
        <begin position="237"/>
        <end position="239"/>
    </location>
</feature>
<keyword evidence="5 6" id="KW-0676">Redox-active center</keyword>
<comment type="PTM">
    <text evidence="6">Under oxidizing conditions two disulfide bonds are formed involving the reactive cysteines. Under reducing conditions zinc is bound to the reactive cysteines and the protein is inactive.</text>
</comment>
<dbReference type="Pfam" id="PF01430">
    <property type="entry name" value="HSP33"/>
    <property type="match status" value="1"/>
</dbReference>
<dbReference type="CDD" id="cd00498">
    <property type="entry name" value="Hsp33"/>
    <property type="match status" value="1"/>
</dbReference>
<dbReference type="HAMAP" id="MF_00117">
    <property type="entry name" value="HslO"/>
    <property type="match status" value="1"/>
</dbReference>
<dbReference type="Gene3D" id="3.90.1280.10">
    <property type="entry name" value="HSP33 redox switch-like"/>
    <property type="match status" value="1"/>
</dbReference>
<dbReference type="PANTHER" id="PTHR30111:SF1">
    <property type="entry name" value="33 KDA CHAPERONIN"/>
    <property type="match status" value="1"/>
</dbReference>
<keyword evidence="1 6" id="KW-0963">Cytoplasm</keyword>
<evidence type="ECO:0000256" key="2">
    <source>
        <dbReference type="ARBA" id="ARBA00022833"/>
    </source>
</evidence>
<dbReference type="PANTHER" id="PTHR30111">
    <property type="entry name" value="33 KDA CHAPERONIN"/>
    <property type="match status" value="1"/>
</dbReference>
<dbReference type="GO" id="GO:0042026">
    <property type="term" value="P:protein refolding"/>
    <property type="evidence" value="ECO:0007669"/>
    <property type="project" value="TreeGrafter"/>
</dbReference>
<dbReference type="InterPro" id="IPR000397">
    <property type="entry name" value="Heat_shock_Hsp33"/>
</dbReference>
<organism evidence="7">
    <name type="scientific">Thermosulfidibacter takaii</name>
    <dbReference type="NCBI Taxonomy" id="412593"/>
    <lineage>
        <taxon>Bacteria</taxon>
        <taxon>Pseudomonadati</taxon>
        <taxon>Thermosulfidibacterota</taxon>
        <taxon>Thermosulfidibacteria</taxon>
        <taxon>Thermosulfidibacterales</taxon>
        <taxon>Thermosulfidibacteraceae</taxon>
    </lineage>
</organism>
<comment type="function">
    <text evidence="6">Redox regulated molecular chaperone. Protects both thermally unfolding and oxidatively damaged proteins from irreversible aggregation. Plays an important role in the bacterial defense system toward oxidative stress.</text>
</comment>
<keyword evidence="3 6" id="KW-1015">Disulfide bond</keyword>
<evidence type="ECO:0000256" key="3">
    <source>
        <dbReference type="ARBA" id="ARBA00023157"/>
    </source>
</evidence>
<comment type="subcellular location">
    <subcellularLocation>
        <location evidence="6">Cytoplasm</location>
    </subcellularLocation>
</comment>
<protein>
    <recommendedName>
        <fullName evidence="6">33 kDa chaperonin</fullName>
    </recommendedName>
    <alternativeName>
        <fullName evidence="6">Heat shock protein 33 homolog</fullName>
        <shortName evidence="6">HSP33</shortName>
    </alternativeName>
</protein>
<dbReference type="GO" id="GO:0005737">
    <property type="term" value="C:cytoplasm"/>
    <property type="evidence" value="ECO:0007669"/>
    <property type="project" value="UniProtKB-SubCell"/>
</dbReference>
<comment type="similarity">
    <text evidence="6">Belongs to the HSP33 family.</text>
</comment>
<evidence type="ECO:0000313" key="7">
    <source>
        <dbReference type="EMBL" id="HDD52794.1"/>
    </source>
</evidence>
<reference evidence="7" key="1">
    <citation type="journal article" date="2020" name="mSystems">
        <title>Genome- and Community-Level Interaction Insights into Carbon Utilization and Element Cycling Functions of Hydrothermarchaeota in Hydrothermal Sediment.</title>
        <authorList>
            <person name="Zhou Z."/>
            <person name="Liu Y."/>
            <person name="Xu W."/>
            <person name="Pan J."/>
            <person name="Luo Z.H."/>
            <person name="Li M."/>
        </authorList>
    </citation>
    <scope>NUCLEOTIDE SEQUENCE [LARGE SCALE GENOMIC DNA]</scope>
    <source>
        <strain evidence="7">HyVt-115</strain>
    </source>
</reference>
<evidence type="ECO:0000256" key="4">
    <source>
        <dbReference type="ARBA" id="ARBA00023186"/>
    </source>
</evidence>